<organism evidence="1 2">
    <name type="scientific">Methylovorus glucosotrophus (strain SIP3-4)</name>
    <dbReference type="NCBI Taxonomy" id="582744"/>
    <lineage>
        <taxon>Bacteria</taxon>
        <taxon>Pseudomonadati</taxon>
        <taxon>Pseudomonadota</taxon>
        <taxon>Betaproteobacteria</taxon>
        <taxon>Nitrosomonadales</taxon>
        <taxon>Methylophilaceae</taxon>
        <taxon>Methylovorus</taxon>
    </lineage>
</organism>
<proteinExistence type="predicted"/>
<keyword evidence="2" id="KW-1185">Reference proteome</keyword>
<evidence type="ECO:0000313" key="2">
    <source>
        <dbReference type="Proteomes" id="UP000002743"/>
    </source>
</evidence>
<dbReference type="AlphaFoldDB" id="C6XA71"/>
<dbReference type="Proteomes" id="UP000002743">
    <property type="component" value="Chromosome"/>
</dbReference>
<accession>C6XA71</accession>
<gene>
    <name evidence="1" type="ordered locus">Msip34_2372</name>
</gene>
<sequence length="92" mass="10347">MTEKIDVASLRDFNPAEYITDKEDFKGYLDALEEEGELGALTEGLLTLFQAKGALMVAEALGVDVREVWDAQQQPEEHQKLLLRILELLKKG</sequence>
<name>C6XA71_METGS</name>
<dbReference type="EMBL" id="CP001674">
    <property type="protein sequence ID" value="ACT51612.1"/>
    <property type="molecule type" value="Genomic_DNA"/>
</dbReference>
<evidence type="ECO:0000313" key="1">
    <source>
        <dbReference type="EMBL" id="ACT51612.1"/>
    </source>
</evidence>
<protein>
    <submittedName>
        <fullName evidence="1">Putative addiction module antidote protein</fullName>
    </submittedName>
</protein>
<reference evidence="2" key="1">
    <citation type="submission" date="2009-07" db="EMBL/GenBank/DDBJ databases">
        <title>Complete sequence of chromosome of Methylovorus sp. SIP3-4.</title>
        <authorList>
            <person name="Lucas S."/>
            <person name="Copeland A."/>
            <person name="Lapidus A."/>
            <person name="Glavina del Rio T."/>
            <person name="Tice H."/>
            <person name="Bruce D."/>
            <person name="Goodwin L."/>
            <person name="Pitluck S."/>
            <person name="Clum A."/>
            <person name="Larimer F."/>
            <person name="Land M."/>
            <person name="Hauser L."/>
            <person name="Kyrpides N."/>
            <person name="Mikhailova N."/>
            <person name="Kayluzhnaya M."/>
            <person name="Chistoserdova L."/>
        </authorList>
    </citation>
    <scope>NUCLEOTIDE SEQUENCE [LARGE SCALE GENOMIC DNA]</scope>
    <source>
        <strain evidence="2">SIP3-4</strain>
    </source>
</reference>
<dbReference type="STRING" id="582744.Msip34_2372"/>
<dbReference type="RefSeq" id="WP_015830902.1">
    <property type="nucleotide sequence ID" value="NC_012969.1"/>
</dbReference>
<reference evidence="1 2" key="2">
    <citation type="journal article" date="2011" name="J. Bacteriol.">
        <title>Genomes of three methylotrophs from a single niche uncover genetic and metabolic divergence of Methylophilaceae.</title>
        <authorList>
            <person name="Lapidus A."/>
            <person name="Clum A."/>
            <person name="Labutti K."/>
            <person name="Kaluzhnaya M.G."/>
            <person name="Lim S."/>
            <person name="Beck D.A."/>
            <person name="Glavina Del Rio T."/>
            <person name="Nolan M."/>
            <person name="Mavromatis K."/>
            <person name="Huntemann M."/>
            <person name="Lucas S."/>
            <person name="Lidstrom M.E."/>
            <person name="Ivanova N."/>
            <person name="Chistoserdova L."/>
        </authorList>
    </citation>
    <scope>NUCLEOTIDE SEQUENCE [LARGE SCALE GENOMIC DNA]</scope>
    <source>
        <strain evidence="1 2">SIP3-4</strain>
    </source>
</reference>
<dbReference type="KEGG" id="mei:Msip34_2372"/>
<dbReference type="HOGENOM" id="CLU_2409855_0_0_4"/>
<dbReference type="eggNOG" id="COG3636">
    <property type="taxonomic scope" value="Bacteria"/>
</dbReference>